<dbReference type="NCBIfam" id="TIGR00552">
    <property type="entry name" value="nadE"/>
    <property type="match status" value="1"/>
</dbReference>
<name>A0A1C3X2X6_9HYPH</name>
<evidence type="ECO:0000256" key="2">
    <source>
        <dbReference type="ARBA" id="ARBA00007145"/>
    </source>
</evidence>
<dbReference type="InterPro" id="IPR003010">
    <property type="entry name" value="C-N_Hydrolase"/>
</dbReference>
<evidence type="ECO:0000256" key="3">
    <source>
        <dbReference type="ARBA" id="ARBA00022598"/>
    </source>
</evidence>
<proteinExistence type="inferred from homology"/>
<keyword evidence="6 7" id="KW-0520">NAD</keyword>
<organism evidence="11 12">
    <name type="scientific">Rhizobium lusitanum</name>
    <dbReference type="NCBI Taxonomy" id="293958"/>
    <lineage>
        <taxon>Bacteria</taxon>
        <taxon>Pseudomonadati</taxon>
        <taxon>Pseudomonadota</taxon>
        <taxon>Alphaproteobacteria</taxon>
        <taxon>Hyphomicrobiales</taxon>
        <taxon>Rhizobiaceae</taxon>
        <taxon>Rhizobium/Agrobacterium group</taxon>
        <taxon>Rhizobium</taxon>
    </lineage>
</organism>
<evidence type="ECO:0000256" key="4">
    <source>
        <dbReference type="ARBA" id="ARBA00022741"/>
    </source>
</evidence>
<dbReference type="EC" id="6.3.5.1" evidence="7"/>
<gene>
    <name evidence="11" type="ORF">GA0061101_12357</name>
</gene>
<dbReference type="Gene3D" id="3.40.50.620">
    <property type="entry name" value="HUPs"/>
    <property type="match status" value="1"/>
</dbReference>
<evidence type="ECO:0000313" key="12">
    <source>
        <dbReference type="Proteomes" id="UP000199205"/>
    </source>
</evidence>
<keyword evidence="5 7" id="KW-0067">ATP-binding</keyword>
<evidence type="ECO:0000256" key="6">
    <source>
        <dbReference type="ARBA" id="ARBA00023027"/>
    </source>
</evidence>
<dbReference type="PANTHER" id="PTHR23090:SF9">
    <property type="entry name" value="GLUTAMINE-DEPENDENT NAD(+) SYNTHETASE"/>
    <property type="match status" value="1"/>
</dbReference>
<keyword evidence="4 7" id="KW-0547">Nucleotide-binding</keyword>
<sequence length="586" mass="65542">MRQLKFAMHQLNYTTGDFRGNFEKSRDSIFSAKDADIHVLVECAVANYAAGDYLLEADYQEAVIHWLDQYRILSGQYGLTIVVGSPLRGKTQGRKMCNGLVVFRNGRDVHSYMKTHLPNYDVFDDVRWFESRLDQTGTDAEANVLMFDGPVGKATIGFCICEDIWFDDVTDELRQKGAEIIVSINSSPFAIAKGNFRRNIFAKRVAETGVPLIYVNQVGGNDELVWDGCSATIDPDGTISEMEPGKEGVEVVALIDRDGRGFRNEASKAPVELTDEQERYLIVGLGLRDYIEKNDFEDVVLGLSGGADSLLVAALACDVFGPTRVNAALMPSPYTSSGSSSRANDFAIGVGAGFNARTLPITKEYEASKAKFRDVYGRDMSGLADENLQAQIRGNTLSAISNDHGRRAILGTSNKSEILMGYGTLYGDMRAAFNPLKDLYKAIDVFPILEMRYKQAIDPDPLFARIWFQAFDKPLEHYNEGAIASMRQTMEAPPSAELRPDQRDTDSLPPYPRLDAVLWEMEDAKERHTDAEIAAKLGEPLEFIQMIRRQVRRSEFKRFQSPPGPKVHRKSPTTKDRRFPLTGRFR</sequence>
<evidence type="ECO:0000256" key="9">
    <source>
        <dbReference type="SAM" id="MobiDB-lite"/>
    </source>
</evidence>
<dbReference type="Pfam" id="PF00795">
    <property type="entry name" value="CN_hydrolase"/>
    <property type="match status" value="1"/>
</dbReference>
<evidence type="ECO:0000256" key="5">
    <source>
        <dbReference type="ARBA" id="ARBA00022840"/>
    </source>
</evidence>
<dbReference type="PROSITE" id="PS50263">
    <property type="entry name" value="CN_HYDROLASE"/>
    <property type="match status" value="1"/>
</dbReference>
<dbReference type="InterPro" id="IPR003694">
    <property type="entry name" value="NAD_synthase"/>
</dbReference>
<comment type="similarity">
    <text evidence="8">Belongs to the NAD synthetase family.</text>
</comment>
<evidence type="ECO:0000256" key="8">
    <source>
        <dbReference type="RuleBase" id="RU003811"/>
    </source>
</evidence>
<dbReference type="SUPFAM" id="SSF56317">
    <property type="entry name" value="Carbon-nitrogen hydrolase"/>
    <property type="match status" value="1"/>
</dbReference>
<comment type="catalytic activity">
    <reaction evidence="7">
        <text>deamido-NAD(+) + L-glutamine + ATP + H2O = L-glutamate + AMP + diphosphate + NAD(+) + H(+)</text>
        <dbReference type="Rhea" id="RHEA:24384"/>
        <dbReference type="ChEBI" id="CHEBI:15377"/>
        <dbReference type="ChEBI" id="CHEBI:15378"/>
        <dbReference type="ChEBI" id="CHEBI:29985"/>
        <dbReference type="ChEBI" id="CHEBI:30616"/>
        <dbReference type="ChEBI" id="CHEBI:33019"/>
        <dbReference type="ChEBI" id="CHEBI:57540"/>
        <dbReference type="ChEBI" id="CHEBI:58359"/>
        <dbReference type="ChEBI" id="CHEBI:58437"/>
        <dbReference type="ChEBI" id="CHEBI:456215"/>
        <dbReference type="EC" id="6.3.5.1"/>
    </reaction>
</comment>
<dbReference type="GO" id="GO:0009435">
    <property type="term" value="P:NAD+ biosynthetic process"/>
    <property type="evidence" value="ECO:0007669"/>
    <property type="project" value="UniProtKB-UniRule"/>
</dbReference>
<accession>A0A1C3X2X6</accession>
<comment type="similarity">
    <text evidence="2 7">In the C-terminal section; belongs to the NAD synthetase family.</text>
</comment>
<dbReference type="CDD" id="cd00553">
    <property type="entry name" value="NAD_synthase"/>
    <property type="match status" value="1"/>
</dbReference>
<dbReference type="Gene3D" id="3.60.110.10">
    <property type="entry name" value="Carbon-nitrogen hydrolase"/>
    <property type="match status" value="1"/>
</dbReference>
<dbReference type="InterPro" id="IPR036526">
    <property type="entry name" value="C-N_Hydrolase_sf"/>
</dbReference>
<dbReference type="InterPro" id="IPR022310">
    <property type="entry name" value="NAD/GMP_synthase"/>
</dbReference>
<dbReference type="GO" id="GO:0005524">
    <property type="term" value="F:ATP binding"/>
    <property type="evidence" value="ECO:0007669"/>
    <property type="project" value="UniProtKB-UniRule"/>
</dbReference>
<keyword evidence="3 7" id="KW-0436">Ligase</keyword>
<dbReference type="EMBL" id="FMAF01000023">
    <property type="protein sequence ID" value="SCB46598.1"/>
    <property type="molecule type" value="Genomic_DNA"/>
</dbReference>
<feature type="domain" description="CN hydrolase" evidence="10">
    <location>
        <begin position="4"/>
        <end position="257"/>
    </location>
</feature>
<dbReference type="CDD" id="cd07570">
    <property type="entry name" value="GAT_Gln-NAD-synth"/>
    <property type="match status" value="1"/>
</dbReference>
<evidence type="ECO:0000259" key="10">
    <source>
        <dbReference type="PROSITE" id="PS50263"/>
    </source>
</evidence>
<protein>
    <recommendedName>
        <fullName evidence="7">Glutamine-dependent NAD(+) synthetase</fullName>
        <ecNumber evidence="7">6.3.5.1</ecNumber>
    </recommendedName>
    <alternativeName>
        <fullName evidence="7">NAD(+) synthase [glutamine-hydrolyzing]</fullName>
    </alternativeName>
</protein>
<comment type="pathway">
    <text evidence="1 7">Cofactor biosynthesis; NAD(+) biosynthesis; NAD(+) from deamido-NAD(+) (L-Gln route): step 1/1.</text>
</comment>
<dbReference type="GO" id="GO:0003952">
    <property type="term" value="F:NAD+ synthase (glutamine-hydrolyzing) activity"/>
    <property type="evidence" value="ECO:0007669"/>
    <property type="project" value="UniProtKB-UniRule"/>
</dbReference>
<dbReference type="Proteomes" id="UP000199205">
    <property type="component" value="Unassembled WGS sequence"/>
</dbReference>
<dbReference type="GO" id="GO:0004359">
    <property type="term" value="F:glutaminase activity"/>
    <property type="evidence" value="ECO:0007669"/>
    <property type="project" value="InterPro"/>
</dbReference>
<dbReference type="UniPathway" id="UPA00253">
    <property type="reaction ID" value="UER00334"/>
</dbReference>
<dbReference type="Pfam" id="PF02540">
    <property type="entry name" value="NAD_synthase"/>
    <property type="match status" value="2"/>
</dbReference>
<dbReference type="PIRSF" id="PIRSF006630">
    <property type="entry name" value="NADS_GAT"/>
    <property type="match status" value="1"/>
</dbReference>
<feature type="region of interest" description="Disordered" evidence="9">
    <location>
        <begin position="554"/>
        <end position="586"/>
    </location>
</feature>
<evidence type="ECO:0000313" key="11">
    <source>
        <dbReference type="EMBL" id="SCB46598.1"/>
    </source>
</evidence>
<reference evidence="11 12" key="1">
    <citation type="submission" date="2016-08" db="EMBL/GenBank/DDBJ databases">
        <authorList>
            <person name="Seilhamer J.J."/>
        </authorList>
    </citation>
    <scope>NUCLEOTIDE SEQUENCE [LARGE SCALE GENOMIC DNA]</scope>
    <source>
        <strain evidence="11 12">P1-7</strain>
    </source>
</reference>
<evidence type="ECO:0000256" key="1">
    <source>
        <dbReference type="ARBA" id="ARBA00005188"/>
    </source>
</evidence>
<dbReference type="AlphaFoldDB" id="A0A1C3X2X6"/>
<dbReference type="InterPro" id="IPR014729">
    <property type="entry name" value="Rossmann-like_a/b/a_fold"/>
</dbReference>
<dbReference type="PANTHER" id="PTHR23090">
    <property type="entry name" value="NH 3 /GLUTAMINE-DEPENDENT NAD + SYNTHETASE"/>
    <property type="match status" value="1"/>
</dbReference>
<dbReference type="GO" id="GO:0005737">
    <property type="term" value="C:cytoplasm"/>
    <property type="evidence" value="ECO:0007669"/>
    <property type="project" value="InterPro"/>
</dbReference>
<dbReference type="InterPro" id="IPR014445">
    <property type="entry name" value="Gln-dep_NAD_synthase"/>
</dbReference>
<dbReference type="SUPFAM" id="SSF52402">
    <property type="entry name" value="Adenine nucleotide alpha hydrolases-like"/>
    <property type="match status" value="1"/>
</dbReference>
<evidence type="ECO:0000256" key="7">
    <source>
        <dbReference type="PIRNR" id="PIRNR006630"/>
    </source>
</evidence>